<proteinExistence type="predicted"/>
<organism evidence="7 8">
    <name type="scientific">Pseudomonas vanderleydeniana</name>
    <dbReference type="NCBI Taxonomy" id="2745495"/>
    <lineage>
        <taxon>Bacteria</taxon>
        <taxon>Pseudomonadati</taxon>
        <taxon>Pseudomonadota</taxon>
        <taxon>Gammaproteobacteria</taxon>
        <taxon>Pseudomonadales</taxon>
        <taxon>Pseudomonadaceae</taxon>
        <taxon>Pseudomonas</taxon>
    </lineage>
</organism>
<dbReference type="Pfam" id="PF07690">
    <property type="entry name" value="MFS_1"/>
    <property type="match status" value="1"/>
</dbReference>
<feature type="transmembrane region" description="Helical" evidence="5">
    <location>
        <begin position="278"/>
        <end position="297"/>
    </location>
</feature>
<dbReference type="RefSeq" id="WP_186680218.1">
    <property type="nucleotide sequence ID" value="NZ_CP077093.1"/>
</dbReference>
<dbReference type="GO" id="GO:0022857">
    <property type="term" value="F:transmembrane transporter activity"/>
    <property type="evidence" value="ECO:0007669"/>
    <property type="project" value="InterPro"/>
</dbReference>
<evidence type="ECO:0000256" key="5">
    <source>
        <dbReference type="SAM" id="Phobius"/>
    </source>
</evidence>
<sequence>MTLPCTPLLRRARVATSGVFFANGAVLAIWATNIPGMKQGLGLTDSELGFALSAFAAGTMLMMCLAGAIATKLGSRTTVLLGGLLVSAVLPLCAMADSLMALAAAIFCLGIANSILDVAMNTHGSLIEAKQQRPLMSSFHAVFSLGGLAGASTVATMLSGTLGLAQCMWVSGGLMLLTTLASVRWMGDLQPEIDPACVVRQRVRSFAWPNRALLVIAGLTFLSLFVERTVIDWSSLYLTDVSHTSTSIAAFAFGAFSLAMAVGRLAGDLLIRKLGSHGVMTLSGIVGGAGVFLAILVPEPVTSIAGFILVGLGLANMTPLLYSQASRAYPGAPGLGLAMNGTLGYTGFLLAPPIIGHLAESYGLKLSMIIPLLAFVLLTISHLRRRARTGYVCPDAQVAR</sequence>
<gene>
    <name evidence="7" type="ORF">HU752_013650</name>
</gene>
<dbReference type="InterPro" id="IPR036259">
    <property type="entry name" value="MFS_trans_sf"/>
</dbReference>
<reference evidence="7 8" key="2">
    <citation type="journal article" date="2021" name="Microorganisms">
        <title>The Ever-Expanding Pseudomonas Genus: Description of 43 New Species and Partition of the Pseudomonas putida Group.</title>
        <authorList>
            <person name="Girard L."/>
            <person name="Lood C."/>
            <person name="Hofte M."/>
            <person name="Vandamme P."/>
            <person name="Rokni-Zadeh H."/>
            <person name="van Noort V."/>
            <person name="Lavigne R."/>
            <person name="De Mot R."/>
        </authorList>
    </citation>
    <scope>NUCLEOTIDE SEQUENCE [LARGE SCALE GENOMIC DNA]</scope>
    <source>
        <strain evidence="7 8">RW8P3</strain>
    </source>
</reference>
<keyword evidence="4 5" id="KW-0472">Membrane</keyword>
<accession>A0A9E6PRX7</accession>
<dbReference type="AlphaFoldDB" id="A0A9E6PRX7"/>
<feature type="transmembrane region" description="Helical" evidence="5">
    <location>
        <begin position="246"/>
        <end position="266"/>
    </location>
</feature>
<dbReference type="GO" id="GO:0016020">
    <property type="term" value="C:membrane"/>
    <property type="evidence" value="ECO:0007669"/>
    <property type="project" value="UniProtKB-SubCell"/>
</dbReference>
<dbReference type="InterPro" id="IPR051788">
    <property type="entry name" value="MFS_Transporter"/>
</dbReference>
<feature type="transmembrane region" description="Helical" evidence="5">
    <location>
        <begin position="77"/>
        <end position="94"/>
    </location>
</feature>
<feature type="transmembrane region" description="Helical" evidence="5">
    <location>
        <begin position="12"/>
        <end position="30"/>
    </location>
</feature>
<evidence type="ECO:0000313" key="7">
    <source>
        <dbReference type="EMBL" id="QXI30916.1"/>
    </source>
</evidence>
<dbReference type="InterPro" id="IPR011701">
    <property type="entry name" value="MFS"/>
</dbReference>
<feature type="transmembrane region" description="Helical" evidence="5">
    <location>
        <begin position="303"/>
        <end position="322"/>
    </location>
</feature>
<reference evidence="7 8" key="1">
    <citation type="journal article" date="2020" name="Microorganisms">
        <title>Reliable Identification of Environmental Pseudomonas Isolates Using the rpoD Gene.</title>
        <authorList>
            <consortium name="The Broad Institute Genome Sequencing Platform"/>
            <person name="Girard L."/>
            <person name="Lood C."/>
            <person name="Rokni-Zadeh H."/>
            <person name="van Noort V."/>
            <person name="Lavigne R."/>
            <person name="De Mot R."/>
        </authorList>
    </citation>
    <scope>NUCLEOTIDE SEQUENCE [LARGE SCALE GENOMIC DNA]</scope>
    <source>
        <strain evidence="7 8">RW8P3</strain>
    </source>
</reference>
<feature type="transmembrane region" description="Helical" evidence="5">
    <location>
        <begin position="334"/>
        <end position="356"/>
    </location>
</feature>
<feature type="transmembrane region" description="Helical" evidence="5">
    <location>
        <begin position="362"/>
        <end position="380"/>
    </location>
</feature>
<keyword evidence="3 5" id="KW-1133">Transmembrane helix</keyword>
<feature type="domain" description="Major facilitator superfamily (MFS) profile" evidence="6">
    <location>
        <begin position="11"/>
        <end position="388"/>
    </location>
</feature>
<comment type="subcellular location">
    <subcellularLocation>
        <location evidence="1">Membrane</location>
        <topology evidence="1">Multi-pass membrane protein</topology>
    </subcellularLocation>
</comment>
<evidence type="ECO:0000256" key="2">
    <source>
        <dbReference type="ARBA" id="ARBA00022692"/>
    </source>
</evidence>
<evidence type="ECO:0000256" key="3">
    <source>
        <dbReference type="ARBA" id="ARBA00022989"/>
    </source>
</evidence>
<feature type="transmembrane region" description="Helical" evidence="5">
    <location>
        <begin position="208"/>
        <end position="226"/>
    </location>
</feature>
<evidence type="ECO:0000313" key="8">
    <source>
        <dbReference type="Proteomes" id="UP000634530"/>
    </source>
</evidence>
<feature type="transmembrane region" description="Helical" evidence="5">
    <location>
        <begin position="168"/>
        <end position="187"/>
    </location>
</feature>
<protein>
    <submittedName>
        <fullName evidence="7">MFS transporter</fullName>
    </submittedName>
</protein>
<name>A0A9E6PRX7_9PSED</name>
<dbReference type="CDD" id="cd17393">
    <property type="entry name" value="MFS_MosC_like"/>
    <property type="match status" value="1"/>
</dbReference>
<evidence type="ECO:0000259" key="6">
    <source>
        <dbReference type="PROSITE" id="PS50850"/>
    </source>
</evidence>
<evidence type="ECO:0000256" key="4">
    <source>
        <dbReference type="ARBA" id="ARBA00023136"/>
    </source>
</evidence>
<feature type="transmembrane region" description="Helical" evidence="5">
    <location>
        <begin position="100"/>
        <end position="120"/>
    </location>
</feature>
<dbReference type="Gene3D" id="1.20.1250.20">
    <property type="entry name" value="MFS general substrate transporter like domains"/>
    <property type="match status" value="2"/>
</dbReference>
<feature type="transmembrane region" description="Helical" evidence="5">
    <location>
        <begin position="50"/>
        <end position="70"/>
    </location>
</feature>
<dbReference type="Proteomes" id="UP000634530">
    <property type="component" value="Chromosome"/>
</dbReference>
<dbReference type="SUPFAM" id="SSF103473">
    <property type="entry name" value="MFS general substrate transporter"/>
    <property type="match status" value="1"/>
</dbReference>
<keyword evidence="2 5" id="KW-0812">Transmembrane</keyword>
<dbReference type="PROSITE" id="PS50850">
    <property type="entry name" value="MFS"/>
    <property type="match status" value="1"/>
</dbReference>
<dbReference type="PANTHER" id="PTHR23514">
    <property type="entry name" value="BYPASS OF STOP CODON PROTEIN 6"/>
    <property type="match status" value="1"/>
</dbReference>
<feature type="transmembrane region" description="Helical" evidence="5">
    <location>
        <begin position="141"/>
        <end position="162"/>
    </location>
</feature>
<dbReference type="PANTHER" id="PTHR23514:SF13">
    <property type="entry name" value="INNER MEMBRANE PROTEIN YBJJ"/>
    <property type="match status" value="1"/>
</dbReference>
<dbReference type="KEGG" id="pvw:HU752_013650"/>
<keyword evidence="8" id="KW-1185">Reference proteome</keyword>
<dbReference type="InterPro" id="IPR020846">
    <property type="entry name" value="MFS_dom"/>
</dbReference>
<dbReference type="EMBL" id="CP077093">
    <property type="protein sequence ID" value="QXI30916.1"/>
    <property type="molecule type" value="Genomic_DNA"/>
</dbReference>
<evidence type="ECO:0000256" key="1">
    <source>
        <dbReference type="ARBA" id="ARBA00004141"/>
    </source>
</evidence>